<evidence type="ECO:0000313" key="2">
    <source>
        <dbReference type="EMBL" id="MBK9718688.1"/>
    </source>
</evidence>
<dbReference type="PANTHER" id="PTHR30189">
    <property type="entry name" value="LPS-ASSEMBLY PROTEIN"/>
    <property type="match status" value="1"/>
</dbReference>
<dbReference type="InterPro" id="IPR045659">
    <property type="entry name" value="LptD_2"/>
</dbReference>
<protein>
    <submittedName>
        <fullName evidence="2">LPS-assembly protein LptD</fullName>
    </submittedName>
</protein>
<organism evidence="2 3">
    <name type="scientific">Candidatus Defluviibacterium haderslevense</name>
    <dbReference type="NCBI Taxonomy" id="2981993"/>
    <lineage>
        <taxon>Bacteria</taxon>
        <taxon>Pseudomonadati</taxon>
        <taxon>Bacteroidota</taxon>
        <taxon>Saprospiria</taxon>
        <taxon>Saprospirales</taxon>
        <taxon>Saprospiraceae</taxon>
        <taxon>Candidatus Defluviibacterium</taxon>
    </lineage>
</organism>
<dbReference type="GO" id="GO:1990351">
    <property type="term" value="C:transporter complex"/>
    <property type="evidence" value="ECO:0007669"/>
    <property type="project" value="TreeGrafter"/>
</dbReference>
<feature type="domain" description="LPS-assembly protein LptD central" evidence="1">
    <location>
        <begin position="206"/>
        <end position="699"/>
    </location>
</feature>
<dbReference type="Proteomes" id="UP000808349">
    <property type="component" value="Unassembled WGS sequence"/>
</dbReference>
<comment type="caution">
    <text evidence="2">The sequence shown here is derived from an EMBL/GenBank/DDBJ whole genome shotgun (WGS) entry which is preliminary data.</text>
</comment>
<proteinExistence type="predicted"/>
<reference evidence="2 3" key="1">
    <citation type="submission" date="2020-10" db="EMBL/GenBank/DDBJ databases">
        <title>Connecting structure to function with the recovery of over 1000 high-quality activated sludge metagenome-assembled genomes encoding full-length rRNA genes using long-read sequencing.</title>
        <authorList>
            <person name="Singleton C.M."/>
            <person name="Petriglieri F."/>
            <person name="Kristensen J.M."/>
            <person name="Kirkegaard R.H."/>
            <person name="Michaelsen T.Y."/>
            <person name="Andersen M.H."/>
            <person name="Karst S.M."/>
            <person name="Dueholm M.S."/>
            <person name="Nielsen P.H."/>
            <person name="Albertsen M."/>
        </authorList>
    </citation>
    <scope>NUCLEOTIDE SEQUENCE [LARGE SCALE GENOMIC DNA]</scope>
    <source>
        <strain evidence="2">Ribe_18-Q3-R11-54_BAT3C.373</strain>
    </source>
</reference>
<evidence type="ECO:0000313" key="3">
    <source>
        <dbReference type="Proteomes" id="UP000808349"/>
    </source>
</evidence>
<gene>
    <name evidence="2" type="ORF">IPO85_14475</name>
</gene>
<name>A0A9D7SBD6_9BACT</name>
<dbReference type="InterPro" id="IPR050218">
    <property type="entry name" value="LptD"/>
</dbReference>
<dbReference type="GO" id="GO:0009279">
    <property type="term" value="C:cell outer membrane"/>
    <property type="evidence" value="ECO:0007669"/>
    <property type="project" value="TreeGrafter"/>
</dbReference>
<accession>A0A9D7SBD6</accession>
<dbReference type="AlphaFoldDB" id="A0A9D7SBD6"/>
<dbReference type="Pfam" id="PF19838">
    <property type="entry name" value="LptD_2"/>
    <property type="match status" value="1"/>
</dbReference>
<dbReference type="PANTHER" id="PTHR30189:SF1">
    <property type="entry name" value="LPS-ASSEMBLY PROTEIN LPTD"/>
    <property type="match status" value="1"/>
</dbReference>
<evidence type="ECO:0000259" key="1">
    <source>
        <dbReference type="Pfam" id="PF19838"/>
    </source>
</evidence>
<sequence>MSLNLVAQDTTKSVSLLDSTILDSLHQDSLHQDSLVLRGFSLYVLSADSIEIPVDYGAQDSIVFDYDKKLIYLYGTAFINYTTIQLKADYIVIDMNSSIATAEPRIDTFGHKIGVPKFKDGDQTFDAQKLRYNFKTKKGIITEIVTKENDIFILGNTTKFISKQAEHSEGDDIIYNKNGIFTTCDQPIPHFGIYSNKQKIISNKLIIIGPSIVKIKGVPLPPLMLPFGFFPISKNKSAGLIIPKDYDYDDKKGFGIRNIGYYLPINDHLDATILSDIYFKGSFGIKVNSNYKKKYKYDGNFEIGYSRFKEELNDSYKTNIISPISITWYHRQAQNAHPYQNLGGNIHITTSGYDRANTRDAYNQQNNILTSNLNYTRTFPNSPWSLTASMNHSQNLQTKIINITLPQLDIRMRQINPLKNKRKVGGSDKWYEQITLNYNTSFKNSVTTFDSILFEKEILDKLQYGVKHSLSSDVSFKLLKYFNLSPSVRYDEEWFFRAQELSFNPDSIFNPILDDSMKLIRIDTIYGKIDTQITKGFYPLRTFSANANLSTQLFGQILSKKGWFRGIRHQVMPAINFNFAPNYHKSPYNYFKQVDTDSRDSFNKSLDYLIYTHSPFGSAGVPGENFNINFSINNRVELKYYSKKDSTAKKIAIIEGLGFNGSYNVFADSFKLSLISGSGRNTFFKGHTNITYGISLDPYEHQIINGKDVRKDKYAIKTQGKLAYISFANLGIYNNITIQQLMAFFKKGKPKDENLPSLGDVFSNFSIQHNLQYLYTRLNSGKDTLYQSVHSINLNGSIPLTKNWKVNVGQIGYDILRKGFSYPDFGLERDLHCWTMKFQYYPSAKAFSFFIGVKPGSLEFIKIPNNQNLTGGGR</sequence>
<dbReference type="EMBL" id="JADKFW010000012">
    <property type="protein sequence ID" value="MBK9718688.1"/>
    <property type="molecule type" value="Genomic_DNA"/>
</dbReference>